<keyword evidence="2" id="KW-1185">Reference proteome</keyword>
<proteinExistence type="predicted"/>
<sequence length="257" mass="30557">MDFSSFKALHSSAYDARGTHITGELVRDIENLYTEDAEEFWRSSQFFVKVWHCDYNIRERLSAIPDDMFKCLTSLCIDLGFHWVPVGGLTPVYNPQQEMLLKDLLRRGNENLVIKVLWYTTLLLQVDSGRAINTGRPKIGEFYFCANNGEEIDDFKDWYNSWKEGHVQLFTRISWRDGWPDWHWEWEYEEQKYEQWEKIFATDNVSPSEIDFRYDFIYKRIDIEDGLSWTGTEEQTSQPDGNLLVTVWQGIWKSIWG</sequence>
<evidence type="ECO:0000313" key="2">
    <source>
        <dbReference type="Proteomes" id="UP000799302"/>
    </source>
</evidence>
<gene>
    <name evidence="1" type="ORF">BT63DRAFT_454848</name>
</gene>
<dbReference type="EMBL" id="MU004234">
    <property type="protein sequence ID" value="KAF2670660.1"/>
    <property type="molecule type" value="Genomic_DNA"/>
</dbReference>
<protein>
    <submittedName>
        <fullName evidence="1">Uncharacterized protein</fullName>
    </submittedName>
</protein>
<dbReference type="AlphaFoldDB" id="A0A6A6UFS8"/>
<reference evidence="1" key="1">
    <citation type="journal article" date="2020" name="Stud. Mycol.">
        <title>101 Dothideomycetes genomes: a test case for predicting lifestyles and emergence of pathogens.</title>
        <authorList>
            <person name="Haridas S."/>
            <person name="Albert R."/>
            <person name="Binder M."/>
            <person name="Bloem J."/>
            <person name="Labutti K."/>
            <person name="Salamov A."/>
            <person name="Andreopoulos B."/>
            <person name="Baker S."/>
            <person name="Barry K."/>
            <person name="Bills G."/>
            <person name="Bluhm B."/>
            <person name="Cannon C."/>
            <person name="Castanera R."/>
            <person name="Culley D."/>
            <person name="Daum C."/>
            <person name="Ezra D."/>
            <person name="Gonzalez J."/>
            <person name="Henrissat B."/>
            <person name="Kuo A."/>
            <person name="Liang C."/>
            <person name="Lipzen A."/>
            <person name="Lutzoni F."/>
            <person name="Magnuson J."/>
            <person name="Mondo S."/>
            <person name="Nolan M."/>
            <person name="Ohm R."/>
            <person name="Pangilinan J."/>
            <person name="Park H.-J."/>
            <person name="Ramirez L."/>
            <person name="Alfaro M."/>
            <person name="Sun H."/>
            <person name="Tritt A."/>
            <person name="Yoshinaga Y."/>
            <person name="Zwiers L.-H."/>
            <person name="Turgeon B."/>
            <person name="Goodwin S."/>
            <person name="Spatafora J."/>
            <person name="Crous P."/>
            <person name="Grigoriev I."/>
        </authorList>
    </citation>
    <scope>NUCLEOTIDE SEQUENCE</scope>
    <source>
        <strain evidence="1">CBS 115976</strain>
    </source>
</reference>
<name>A0A6A6UFS8_9PEZI</name>
<accession>A0A6A6UFS8</accession>
<dbReference type="Proteomes" id="UP000799302">
    <property type="component" value="Unassembled WGS sequence"/>
</dbReference>
<organism evidence="1 2">
    <name type="scientific">Microthyrium microscopicum</name>
    <dbReference type="NCBI Taxonomy" id="703497"/>
    <lineage>
        <taxon>Eukaryota</taxon>
        <taxon>Fungi</taxon>
        <taxon>Dikarya</taxon>
        <taxon>Ascomycota</taxon>
        <taxon>Pezizomycotina</taxon>
        <taxon>Dothideomycetes</taxon>
        <taxon>Dothideomycetes incertae sedis</taxon>
        <taxon>Microthyriales</taxon>
        <taxon>Microthyriaceae</taxon>
        <taxon>Microthyrium</taxon>
    </lineage>
</organism>
<evidence type="ECO:0000313" key="1">
    <source>
        <dbReference type="EMBL" id="KAF2670660.1"/>
    </source>
</evidence>